<evidence type="ECO:0000313" key="4">
    <source>
        <dbReference type="Proteomes" id="UP001165136"/>
    </source>
</evidence>
<organism evidence="3 4">
    <name type="scientific">Amycolatopsis taiwanensis</name>
    <dbReference type="NCBI Taxonomy" id="342230"/>
    <lineage>
        <taxon>Bacteria</taxon>
        <taxon>Bacillati</taxon>
        <taxon>Actinomycetota</taxon>
        <taxon>Actinomycetes</taxon>
        <taxon>Pseudonocardiales</taxon>
        <taxon>Pseudonocardiaceae</taxon>
        <taxon>Amycolatopsis</taxon>
    </lineage>
</organism>
<evidence type="ECO:0000256" key="1">
    <source>
        <dbReference type="SAM" id="Phobius"/>
    </source>
</evidence>
<gene>
    <name evidence="3" type="ORF">Atai01_50670</name>
</gene>
<feature type="domain" description="DUF1707" evidence="2">
    <location>
        <begin position="5"/>
        <end position="57"/>
    </location>
</feature>
<reference evidence="3" key="1">
    <citation type="submission" date="2023-03" db="EMBL/GenBank/DDBJ databases">
        <title>Amycolatopsis taiwanensis NBRC 103393.</title>
        <authorList>
            <person name="Ichikawa N."/>
            <person name="Sato H."/>
            <person name="Tonouchi N."/>
        </authorList>
    </citation>
    <scope>NUCLEOTIDE SEQUENCE</scope>
    <source>
        <strain evidence="3">NBRC 103393</strain>
    </source>
</reference>
<sequence length="122" mass="13311">MSAEMRLSDDERDEAINALSEHVRTGRLDLDEYGTRSAKVTAARTRGELMPLFADLPAPHPSVLTTGARPAPVRSMPMARFGPGLVPIAGLIALVLFFTVARGMWLVFLLPMIVLLVAGRKR</sequence>
<dbReference type="InterPro" id="IPR012551">
    <property type="entry name" value="DUF1707_SHOCT-like"/>
</dbReference>
<keyword evidence="1" id="KW-0812">Transmembrane</keyword>
<proteinExistence type="predicted"/>
<protein>
    <recommendedName>
        <fullName evidence="2">DUF1707 domain-containing protein</fullName>
    </recommendedName>
</protein>
<dbReference type="AlphaFoldDB" id="A0A9W6R389"/>
<dbReference type="Proteomes" id="UP001165136">
    <property type="component" value="Unassembled WGS sequence"/>
</dbReference>
<accession>A0A9W6R389</accession>
<keyword evidence="1" id="KW-0472">Membrane</keyword>
<dbReference type="Pfam" id="PF08044">
    <property type="entry name" value="DUF1707"/>
    <property type="match status" value="1"/>
</dbReference>
<dbReference type="EMBL" id="BSTI01000011">
    <property type="protein sequence ID" value="GLY68448.1"/>
    <property type="molecule type" value="Genomic_DNA"/>
</dbReference>
<keyword evidence="1" id="KW-1133">Transmembrane helix</keyword>
<comment type="caution">
    <text evidence="3">The sequence shown here is derived from an EMBL/GenBank/DDBJ whole genome shotgun (WGS) entry which is preliminary data.</text>
</comment>
<evidence type="ECO:0000259" key="2">
    <source>
        <dbReference type="Pfam" id="PF08044"/>
    </source>
</evidence>
<keyword evidence="4" id="KW-1185">Reference proteome</keyword>
<feature type="transmembrane region" description="Helical" evidence="1">
    <location>
        <begin position="85"/>
        <end position="118"/>
    </location>
</feature>
<evidence type="ECO:0000313" key="3">
    <source>
        <dbReference type="EMBL" id="GLY68448.1"/>
    </source>
</evidence>
<name>A0A9W6R389_9PSEU</name>